<reference evidence="7" key="1">
    <citation type="submission" date="2025-08" db="UniProtKB">
        <authorList>
            <consortium name="RefSeq"/>
        </authorList>
    </citation>
    <scope>IDENTIFICATION</scope>
</reference>
<evidence type="ECO:0000313" key="6">
    <source>
        <dbReference type="Proteomes" id="UP001652625"/>
    </source>
</evidence>
<dbReference type="SMART" id="SM00980">
    <property type="entry name" value="THAP"/>
    <property type="match status" value="1"/>
</dbReference>
<evidence type="ECO:0000256" key="2">
    <source>
        <dbReference type="ARBA" id="ARBA00022771"/>
    </source>
</evidence>
<feature type="domain" description="THAP-type" evidence="5">
    <location>
        <begin position="2"/>
        <end position="95"/>
    </location>
</feature>
<name>A0ABM4CZ20_HYDVU</name>
<keyword evidence="3" id="KW-0862">Zinc</keyword>
<dbReference type="RefSeq" id="XP_065667209.1">
    <property type="nucleotide sequence ID" value="XM_065811137.1"/>
</dbReference>
<gene>
    <name evidence="7" type="primary">LOC124816740</name>
</gene>
<dbReference type="SUPFAM" id="SSF57716">
    <property type="entry name" value="Glucocorticoid receptor-like (DNA-binding domain)"/>
    <property type="match status" value="1"/>
</dbReference>
<dbReference type="GeneID" id="124816740"/>
<evidence type="ECO:0000259" key="5">
    <source>
        <dbReference type="SMART" id="SM00980"/>
    </source>
</evidence>
<evidence type="ECO:0000256" key="1">
    <source>
        <dbReference type="ARBA" id="ARBA00022723"/>
    </source>
</evidence>
<protein>
    <submittedName>
        <fullName evidence="7">Uncharacterized protein LOC124816740 isoform X2</fullName>
    </submittedName>
</protein>
<organism evidence="6 7">
    <name type="scientific">Hydra vulgaris</name>
    <name type="common">Hydra</name>
    <name type="synonym">Hydra attenuata</name>
    <dbReference type="NCBI Taxonomy" id="6087"/>
    <lineage>
        <taxon>Eukaryota</taxon>
        <taxon>Metazoa</taxon>
        <taxon>Cnidaria</taxon>
        <taxon>Hydrozoa</taxon>
        <taxon>Hydroidolina</taxon>
        <taxon>Anthoathecata</taxon>
        <taxon>Aplanulata</taxon>
        <taxon>Hydridae</taxon>
        <taxon>Hydra</taxon>
    </lineage>
</organism>
<dbReference type="Pfam" id="PF05485">
    <property type="entry name" value="THAP"/>
    <property type="match status" value="1"/>
</dbReference>
<dbReference type="InterPro" id="IPR006612">
    <property type="entry name" value="THAP_Znf"/>
</dbReference>
<evidence type="ECO:0000256" key="4">
    <source>
        <dbReference type="ARBA" id="ARBA00023125"/>
    </source>
</evidence>
<proteinExistence type="predicted"/>
<evidence type="ECO:0000256" key="3">
    <source>
        <dbReference type="ARBA" id="ARBA00022833"/>
    </source>
</evidence>
<accession>A0ABM4CZ20</accession>
<sequence length="213" mass="24418">MVFCCIFNCSNRSENCKKSVYRIPKIINHHDKDTELLSTERRANWFAVIKRKDVNCNASHYRVCSDHFCSGKPSKLFEKTHPDWNPTLKMGYKCKSLNSERFIRIKKRQHESGVMKTDKIITTKGCTDMSTESGITITGNNVASDEIDFNVELNNINGPTQIDISAKIIKSLENKLLEKDSLIYQLNKELSPNKIGAMEWFTTNSKVNNNLSF</sequence>
<keyword evidence="1" id="KW-0479">Metal-binding</keyword>
<dbReference type="Proteomes" id="UP001652625">
    <property type="component" value="Chromosome 12"/>
</dbReference>
<evidence type="ECO:0000313" key="7">
    <source>
        <dbReference type="RefSeq" id="XP_065667209.1"/>
    </source>
</evidence>
<keyword evidence="2" id="KW-0863">Zinc-finger</keyword>
<keyword evidence="6" id="KW-1185">Reference proteome</keyword>
<keyword evidence="4" id="KW-0238">DNA-binding</keyword>